<dbReference type="GO" id="GO:0005829">
    <property type="term" value="C:cytosol"/>
    <property type="evidence" value="ECO:0007669"/>
    <property type="project" value="TreeGrafter"/>
</dbReference>
<gene>
    <name evidence="2" type="ORF">EC912_101751</name>
</gene>
<feature type="domain" description="Nucleoside phosphorylase" evidence="1">
    <location>
        <begin position="343"/>
        <end position="510"/>
    </location>
</feature>
<dbReference type="SUPFAM" id="SSF53167">
    <property type="entry name" value="Purine and uridine phosphorylases"/>
    <property type="match status" value="1"/>
</dbReference>
<evidence type="ECO:0000313" key="2">
    <source>
        <dbReference type="EMBL" id="TCV97734.1"/>
    </source>
</evidence>
<reference evidence="2 3" key="1">
    <citation type="submission" date="2019-03" db="EMBL/GenBank/DDBJ databases">
        <title>Above-ground endophytic microbial communities from plants in different locations in the United States.</title>
        <authorList>
            <person name="Frank C."/>
        </authorList>
    </citation>
    <scope>NUCLEOTIDE SEQUENCE [LARGE SCALE GENOMIC DNA]</scope>
    <source>
        <strain evidence="2 3">LP_13_YM</strain>
    </source>
</reference>
<dbReference type="EMBL" id="SMCS01000001">
    <property type="protein sequence ID" value="TCV97734.1"/>
    <property type="molecule type" value="Genomic_DNA"/>
</dbReference>
<dbReference type="Proteomes" id="UP000295645">
    <property type="component" value="Unassembled WGS sequence"/>
</dbReference>
<organism evidence="2 3">
    <name type="scientific">Luteibacter rhizovicinus</name>
    <dbReference type="NCBI Taxonomy" id="242606"/>
    <lineage>
        <taxon>Bacteria</taxon>
        <taxon>Pseudomonadati</taxon>
        <taxon>Pseudomonadota</taxon>
        <taxon>Gammaproteobacteria</taxon>
        <taxon>Lysobacterales</taxon>
        <taxon>Rhodanobacteraceae</taxon>
        <taxon>Luteibacter</taxon>
    </lineage>
</organism>
<dbReference type="GO" id="GO:0008782">
    <property type="term" value="F:adenosylhomocysteine nucleosidase activity"/>
    <property type="evidence" value="ECO:0007669"/>
    <property type="project" value="TreeGrafter"/>
</dbReference>
<dbReference type="AlphaFoldDB" id="A0A4R3Z1K5"/>
<dbReference type="Pfam" id="PF01048">
    <property type="entry name" value="PNP_UDP_1"/>
    <property type="match status" value="1"/>
</dbReference>
<dbReference type="RefSeq" id="WP_132141767.1">
    <property type="nucleotide sequence ID" value="NZ_SMCS01000001.1"/>
</dbReference>
<dbReference type="PANTHER" id="PTHR46832:SF1">
    <property type="entry name" value="5'-METHYLTHIOADENOSINE_S-ADENOSYLHOMOCYSTEINE NUCLEOSIDASE"/>
    <property type="match status" value="1"/>
</dbReference>
<dbReference type="Gene3D" id="3.40.50.1580">
    <property type="entry name" value="Nucleoside phosphorylase domain"/>
    <property type="match status" value="1"/>
</dbReference>
<dbReference type="GO" id="GO:0019284">
    <property type="term" value="P:L-methionine salvage from S-adenosylmethionine"/>
    <property type="evidence" value="ECO:0007669"/>
    <property type="project" value="TreeGrafter"/>
</dbReference>
<evidence type="ECO:0000313" key="3">
    <source>
        <dbReference type="Proteomes" id="UP000295645"/>
    </source>
</evidence>
<dbReference type="GO" id="GO:0008930">
    <property type="term" value="F:methylthioadenosine nucleosidase activity"/>
    <property type="evidence" value="ECO:0007669"/>
    <property type="project" value="TreeGrafter"/>
</dbReference>
<name>A0A4R3Z1K5_9GAMM</name>
<dbReference type="PANTHER" id="PTHR46832">
    <property type="entry name" value="5'-METHYLTHIOADENOSINE/S-ADENOSYLHOMOCYSTEINE NUCLEOSIDASE"/>
    <property type="match status" value="1"/>
</dbReference>
<protein>
    <submittedName>
        <fullName evidence="2">Nucleoside phosphorylase</fullName>
    </submittedName>
</protein>
<dbReference type="GO" id="GO:0009116">
    <property type="term" value="P:nucleoside metabolic process"/>
    <property type="evidence" value="ECO:0007669"/>
    <property type="project" value="InterPro"/>
</dbReference>
<dbReference type="InterPro" id="IPR000845">
    <property type="entry name" value="Nucleoside_phosphorylase_d"/>
</dbReference>
<evidence type="ECO:0000259" key="1">
    <source>
        <dbReference type="Pfam" id="PF01048"/>
    </source>
</evidence>
<sequence length="517" mass="57196">MRSLGGNIRSRYRPLTLEPTVNFHRALANVREMSGAVGKRFPITMRLAGLHDPVEIAFAIRRYQSVACVTVKMSTVTVTSDFDFASFQDLKAHSDLYALVEAILAIVSNNSARKLRLSETPKIFPLLHVTAVDVDEPDWTQKSVALITRHDAPNRTIVEAVFKKNEPHQIDNTLLLIDRQGVLGYVPTSCNQGQLKGNLQRYRSAAGLLEFAHAIRSDLEGGFRVDEETSLAIAMPEKAIPNSISSQRMWELTAQEFSLVDELRRKSSMEKPSARKVAVIVTVTDVETHAVLRNFEAANHQKAKPIVRGEFVYQSLGTLGDFETFLTICDMGTSGLLGSQENVRRSIDALGPSYVLMVGIAFGINENKQNIGDVLVSKQLMLYDLQRINDDDSVTLRGDRPSCSSRLLNWVKNAKLSWHHESKIIEGVVLSGNKLVDNRSARDKLVGLVPDAIGGEMEGAGLYVACQLRSVDWILVKGICDWADGKKAKNKKARQEKAAETSSIFVVHLLKTASDGQ</sequence>
<dbReference type="InterPro" id="IPR035994">
    <property type="entry name" value="Nucleoside_phosphorylase_sf"/>
</dbReference>
<keyword evidence="3" id="KW-1185">Reference proteome</keyword>
<dbReference type="OrthoDB" id="9811542at2"/>
<comment type="caution">
    <text evidence="2">The sequence shown here is derived from an EMBL/GenBank/DDBJ whole genome shotgun (WGS) entry which is preliminary data.</text>
</comment>
<accession>A0A4R3Z1K5</accession>
<proteinExistence type="predicted"/>